<feature type="transmembrane region" description="Helical" evidence="7">
    <location>
        <begin position="108"/>
        <end position="131"/>
    </location>
</feature>
<evidence type="ECO:0000256" key="3">
    <source>
        <dbReference type="ARBA" id="ARBA00022679"/>
    </source>
</evidence>
<keyword evidence="10" id="KW-1185">Reference proteome</keyword>
<evidence type="ECO:0000256" key="4">
    <source>
        <dbReference type="ARBA" id="ARBA00022692"/>
    </source>
</evidence>
<evidence type="ECO:0000313" key="10">
    <source>
        <dbReference type="Proteomes" id="UP000268059"/>
    </source>
</evidence>
<proteinExistence type="inferred from homology"/>
<dbReference type="GO" id="GO:0016020">
    <property type="term" value="C:membrane"/>
    <property type="evidence" value="ECO:0007669"/>
    <property type="project" value="UniProtKB-SubCell"/>
</dbReference>
<feature type="transmembrane region" description="Helical" evidence="7">
    <location>
        <begin position="84"/>
        <end position="102"/>
    </location>
</feature>
<accession>A0A3G9JSJ0</accession>
<dbReference type="InterPro" id="IPR017475">
    <property type="entry name" value="EPS_sugar_tfrase"/>
</dbReference>
<protein>
    <submittedName>
        <fullName evidence="9">Galactosyl transferase</fullName>
    </submittedName>
</protein>
<dbReference type="AlphaFoldDB" id="A0A3G9JSJ0"/>
<organism evidence="9 10">
    <name type="scientific">Intestinibaculum porci</name>
    <dbReference type="NCBI Taxonomy" id="2487118"/>
    <lineage>
        <taxon>Bacteria</taxon>
        <taxon>Bacillati</taxon>
        <taxon>Bacillota</taxon>
        <taxon>Erysipelotrichia</taxon>
        <taxon>Erysipelotrichales</taxon>
        <taxon>Erysipelotrichaceae</taxon>
        <taxon>Intestinibaculum</taxon>
    </lineage>
</organism>
<reference evidence="9 10" key="1">
    <citation type="submission" date="2018-11" db="EMBL/GenBank/DDBJ databases">
        <title>Novel Erysipelotrichaceae bacterium isolated from small intestine of a swine.</title>
        <authorList>
            <person name="Kim J.S."/>
            <person name="Choe H."/>
            <person name="Lee Y.R."/>
            <person name="Kim K.M."/>
            <person name="Park D.S."/>
        </authorList>
    </citation>
    <scope>NUCLEOTIDE SEQUENCE [LARGE SCALE GENOMIC DNA]</scope>
    <source>
        <strain evidence="9 10">SG0102</strain>
    </source>
</reference>
<feature type="transmembrane region" description="Helical" evidence="7">
    <location>
        <begin position="281"/>
        <end position="304"/>
    </location>
</feature>
<dbReference type="Proteomes" id="UP000268059">
    <property type="component" value="Chromosome"/>
</dbReference>
<dbReference type="Pfam" id="PF02397">
    <property type="entry name" value="Bac_transf"/>
    <property type="match status" value="1"/>
</dbReference>
<dbReference type="InterPro" id="IPR003362">
    <property type="entry name" value="Bact_transf"/>
</dbReference>
<evidence type="ECO:0000256" key="7">
    <source>
        <dbReference type="SAM" id="Phobius"/>
    </source>
</evidence>
<dbReference type="RefSeq" id="WP_125120124.1">
    <property type="nucleotide sequence ID" value="NZ_AP019309.1"/>
</dbReference>
<dbReference type="PANTHER" id="PTHR30576">
    <property type="entry name" value="COLANIC BIOSYNTHESIS UDP-GLUCOSE LIPID CARRIER TRANSFERASE"/>
    <property type="match status" value="1"/>
</dbReference>
<dbReference type="NCBIfam" id="TIGR03025">
    <property type="entry name" value="EPS_sugtrans"/>
    <property type="match status" value="1"/>
</dbReference>
<gene>
    <name evidence="9" type="primary">cps2E</name>
    <name evidence="9" type="ORF">SG0102_23320</name>
</gene>
<dbReference type="PANTHER" id="PTHR30576:SF10">
    <property type="entry name" value="SLL5057 PROTEIN"/>
    <property type="match status" value="1"/>
</dbReference>
<evidence type="ECO:0000256" key="1">
    <source>
        <dbReference type="ARBA" id="ARBA00004141"/>
    </source>
</evidence>
<evidence type="ECO:0000256" key="6">
    <source>
        <dbReference type="ARBA" id="ARBA00023136"/>
    </source>
</evidence>
<dbReference type="Pfam" id="PF13727">
    <property type="entry name" value="CoA_binding_3"/>
    <property type="match status" value="1"/>
</dbReference>
<keyword evidence="6 7" id="KW-0472">Membrane</keyword>
<sequence>MYTRKNWVKHWDFIVFDLIMLEISFLLANFIRYRSSLAQIIAMNHYIFYAEVVILLLCFFMTIVFDDPYKNILKNDGPEEFMRIVKQAVGMFVINIVILYILQQGNASSRIVILILYPIYIVLSMIIRTLWKAHLRKKLSHYGSNKAMIVLSDSKHIHTVLDNLVTKTYKGYSIMGAFLMDYDGHIKKSGNVPILGSSDDMIEYATHNWVDSATLAIQDDKSIEHLRDVFEVMGITTHVIVAPAPANDGEYIQKLGNYIVASNSYRSIPPARLFIKRVMDVLGGIVGCLFTLIITLFVGPMIFIKDPGPIFYTSKRVGKNGKIFKMYKFRSMYKDADQRKAELMSQNKMGDGMMFKMDDDPRIIGSEKKDKNGKPKGIGNFIRKTSLDEFPQFFNVLKGDMSLVGTRPPTLDEWEKYTPHHRKRMAIRPGITGMWQANGRSDITDFEEVVRLDTEYIDNWTNAMDVRLLLKTIIGVIKHDGAE</sequence>
<feature type="transmembrane region" description="Helical" evidence="7">
    <location>
        <begin position="46"/>
        <end position="64"/>
    </location>
</feature>
<dbReference type="InParanoid" id="A0A3G9JSJ0"/>
<evidence type="ECO:0000256" key="5">
    <source>
        <dbReference type="ARBA" id="ARBA00022989"/>
    </source>
</evidence>
<keyword evidence="5 7" id="KW-1133">Transmembrane helix</keyword>
<comment type="subcellular location">
    <subcellularLocation>
        <location evidence="1">Membrane</location>
        <topology evidence="1">Multi-pass membrane protein</topology>
    </subcellularLocation>
</comment>
<feature type="domain" description="Bacterial sugar transferase" evidence="8">
    <location>
        <begin position="276"/>
        <end position="477"/>
    </location>
</feature>
<evidence type="ECO:0000313" key="9">
    <source>
        <dbReference type="EMBL" id="BBH27398.1"/>
    </source>
</evidence>
<feature type="transmembrane region" description="Helical" evidence="7">
    <location>
        <begin position="12"/>
        <end position="31"/>
    </location>
</feature>
<evidence type="ECO:0000259" key="8">
    <source>
        <dbReference type="Pfam" id="PF02397"/>
    </source>
</evidence>
<dbReference type="EMBL" id="AP019309">
    <property type="protein sequence ID" value="BBH27398.1"/>
    <property type="molecule type" value="Genomic_DNA"/>
</dbReference>
<dbReference type="KEGG" id="ebm:SG0102_23320"/>
<keyword evidence="4 7" id="KW-0812">Transmembrane</keyword>
<evidence type="ECO:0000256" key="2">
    <source>
        <dbReference type="ARBA" id="ARBA00006464"/>
    </source>
</evidence>
<dbReference type="GO" id="GO:0016780">
    <property type="term" value="F:phosphotransferase activity, for other substituted phosphate groups"/>
    <property type="evidence" value="ECO:0007669"/>
    <property type="project" value="TreeGrafter"/>
</dbReference>
<keyword evidence="3 9" id="KW-0808">Transferase</keyword>
<name>A0A3G9JSJ0_9FIRM</name>
<comment type="similarity">
    <text evidence="2">Belongs to the bacterial sugar transferase family.</text>
</comment>